<dbReference type="Proteomes" id="UP000011135">
    <property type="component" value="Unassembled WGS sequence"/>
</dbReference>
<gene>
    <name evidence="2" type="ORF">C900_05291</name>
</gene>
<dbReference type="GO" id="GO:0031179">
    <property type="term" value="P:peptide modification"/>
    <property type="evidence" value="ECO:0007669"/>
    <property type="project" value="InterPro"/>
</dbReference>
<feature type="binding site" evidence="1">
    <location>
        <position position="286"/>
    </location>
    <ligand>
        <name>Zn(2+)</name>
        <dbReference type="ChEBI" id="CHEBI:29105"/>
    </ligand>
</feature>
<feature type="binding site" evidence="1">
    <location>
        <position position="337"/>
    </location>
    <ligand>
        <name>Zn(2+)</name>
        <dbReference type="ChEBI" id="CHEBI:29105"/>
    </ligand>
</feature>
<dbReference type="InterPro" id="IPR007822">
    <property type="entry name" value="LANC-like"/>
</dbReference>
<comment type="caution">
    <text evidence="2">The sequence shown here is derived from an EMBL/GenBank/DDBJ whole genome shotgun (WGS) entry which is preliminary data.</text>
</comment>
<dbReference type="Gene3D" id="1.50.10.10">
    <property type="match status" value="1"/>
</dbReference>
<dbReference type="OrthoDB" id="9148343at2"/>
<dbReference type="SUPFAM" id="SSF158745">
    <property type="entry name" value="LanC-like"/>
    <property type="match status" value="1"/>
</dbReference>
<dbReference type="EMBL" id="AMZN01000081">
    <property type="protein sequence ID" value="ELR69220.1"/>
    <property type="molecule type" value="Genomic_DNA"/>
</dbReference>
<evidence type="ECO:0000313" key="2">
    <source>
        <dbReference type="EMBL" id="ELR69220.1"/>
    </source>
</evidence>
<proteinExistence type="predicted"/>
<feature type="binding site" evidence="1">
    <location>
        <position position="336"/>
    </location>
    <ligand>
        <name>Zn(2+)</name>
        <dbReference type="ChEBI" id="CHEBI:29105"/>
    </ligand>
</feature>
<keyword evidence="1" id="KW-0862">Zinc</keyword>
<dbReference type="eggNOG" id="COG4403">
    <property type="taxonomic scope" value="Bacteria"/>
</dbReference>
<accession>L8JK93</accession>
<dbReference type="AlphaFoldDB" id="L8JK93"/>
<dbReference type="SMART" id="SM01260">
    <property type="entry name" value="LANC_like"/>
    <property type="match status" value="1"/>
</dbReference>
<evidence type="ECO:0000256" key="1">
    <source>
        <dbReference type="PIRSR" id="PIRSR607822-1"/>
    </source>
</evidence>
<dbReference type="GO" id="GO:0046872">
    <property type="term" value="F:metal ion binding"/>
    <property type="evidence" value="ECO:0007669"/>
    <property type="project" value="UniProtKB-KW"/>
</dbReference>
<dbReference type="STRING" id="1237149.C900_05291"/>
<keyword evidence="3" id="KW-1185">Reference proteome</keyword>
<sequence length="651" mass="73758">MNQKYLQGAIAIGDSLLAKAHKNEDGYWWETMSLGADSQAEWHISESLYSGVAGIVYFFMELHKRTNDPKYREAMVEGARWLDKYCTDNKTSYYAFYTGRMGVAYLMLQLAEYFKDDTYKEKALQIVENCESFLEGDRLIDDLINGSSGAILGLLHLHAATGSEKILKKIEHFTEHLLSRAHFGKQGLYWDRSSNNITGLCGFSHGASGIGYVFLELGHYFGNQTFYWIAEQAFAYENHVYNAEYENWPDFRKGIYDEKSFKEHREQYVNGNKGFFFAAGDMSAWCHGAPGIGLSRVRAYELLKKDQYLQDLYKALSKTTKVSVDLEELNVPYVLCHGGGGNAILFLEAARVLGKPDYYQSAIKVADHALRYKEQNNIYISGYSGLRGDVSLFMGDAGIGYFYLLLADEALSGPSILKPDIAAVYQGPKEGLLDMNDSKLYQIFAEKLYPKTCEYLRSHELMEADMILSDNIVATIKADLNKAVETANNPQLTHIWRYENMKIDIDNAVASHSYNHIKRVVEVERNRALLDDGQSFLGATVMLPEGCVLTVAPLQAKQEEEDEEENYTILLPASEGLLEFPLNYFSYAVIQKFEQPKRVEEGMNEMIEEFEVSNESEIQQVKMATLNQIKEAMKQGILQLDHSAVANVDIK</sequence>
<dbReference type="Pfam" id="PF05147">
    <property type="entry name" value="LANC_like"/>
    <property type="match status" value="1"/>
</dbReference>
<name>L8JK93_9BACT</name>
<reference evidence="2 3" key="1">
    <citation type="submission" date="2012-12" db="EMBL/GenBank/DDBJ databases">
        <title>Genome assembly of Fulvivirga imtechensis AK7.</title>
        <authorList>
            <person name="Nupur N."/>
            <person name="Khatri I."/>
            <person name="Kumar R."/>
            <person name="Subramanian S."/>
            <person name="Pinnaka A."/>
        </authorList>
    </citation>
    <scope>NUCLEOTIDE SEQUENCE [LARGE SCALE GENOMIC DNA]</scope>
    <source>
        <strain evidence="2 3">AK7</strain>
    </source>
</reference>
<dbReference type="PRINTS" id="PR01950">
    <property type="entry name" value="LANCSUPER"/>
</dbReference>
<dbReference type="RefSeq" id="WP_009582378.1">
    <property type="nucleotide sequence ID" value="NZ_AMZN01000081.1"/>
</dbReference>
<organism evidence="2 3">
    <name type="scientific">Fulvivirga imtechensis AK7</name>
    <dbReference type="NCBI Taxonomy" id="1237149"/>
    <lineage>
        <taxon>Bacteria</taxon>
        <taxon>Pseudomonadati</taxon>
        <taxon>Bacteroidota</taxon>
        <taxon>Cytophagia</taxon>
        <taxon>Cytophagales</taxon>
        <taxon>Fulvivirgaceae</taxon>
        <taxon>Fulvivirga</taxon>
    </lineage>
</organism>
<dbReference type="GO" id="GO:0005886">
    <property type="term" value="C:plasma membrane"/>
    <property type="evidence" value="ECO:0007669"/>
    <property type="project" value="TreeGrafter"/>
</dbReference>
<dbReference type="InterPro" id="IPR012341">
    <property type="entry name" value="6hp_glycosidase-like_sf"/>
</dbReference>
<dbReference type="PANTHER" id="PTHR12736">
    <property type="entry name" value="LANC-LIKE PROTEIN"/>
    <property type="match status" value="1"/>
</dbReference>
<dbReference type="GO" id="GO:0005975">
    <property type="term" value="P:carbohydrate metabolic process"/>
    <property type="evidence" value="ECO:0007669"/>
    <property type="project" value="InterPro"/>
</dbReference>
<protein>
    <submittedName>
        <fullName evidence="2">Lanthionine biosynthesis protein LanM</fullName>
    </submittedName>
</protein>
<keyword evidence="1" id="KW-0479">Metal-binding</keyword>
<dbReference type="PANTHER" id="PTHR12736:SF7">
    <property type="entry name" value="LANC-LIKE PROTEIN 3"/>
    <property type="match status" value="1"/>
</dbReference>
<evidence type="ECO:0000313" key="3">
    <source>
        <dbReference type="Proteomes" id="UP000011135"/>
    </source>
</evidence>